<reference evidence="3" key="1">
    <citation type="submission" date="2015-10" db="EMBL/GenBank/DDBJ databases">
        <authorList>
            <person name="Regsiter A."/>
            <person name="william w."/>
        </authorList>
    </citation>
    <scope>NUCLEOTIDE SEQUENCE [LARGE SCALE GENOMIC DNA]</scope>
</reference>
<dbReference type="OrthoDB" id="498999at2"/>
<organism evidence="2 3">
    <name type="scientific">Planktothrix tepida PCC 9214</name>
    <dbReference type="NCBI Taxonomy" id="671072"/>
    <lineage>
        <taxon>Bacteria</taxon>
        <taxon>Bacillati</taxon>
        <taxon>Cyanobacteriota</taxon>
        <taxon>Cyanophyceae</taxon>
        <taxon>Oscillatoriophycideae</taxon>
        <taxon>Oscillatoriales</taxon>
        <taxon>Microcoleaceae</taxon>
        <taxon>Planktothrix</taxon>
    </lineage>
</organism>
<accession>A0A1J1LTP1</accession>
<sequence>MTLKFRHFDTRLNEWIKNPSDPSGILTEELDNTLLEAFFPNAENDFSFGHLDENSAAQDLYNHPEGDILLLSSGGRLVYGPQEYLSQIEALCPDHKDRGAYGSIFIGACQNAILRPLNILIINDETGENGNILPNDVAWRLVGDCHGKISPQLARELSGSVSHVLQHRLGCLGGELDGRFGKGTLAPKHLDNLPRSSQDKTCIDLVLPTSSFKGGDKKNNPIQPGLYTNQRVWLGEKDRSQQGTVAISQTLDCAPFGIKDFLRQIEQEALELAEIQKDPRQVALHYCNAYEQFQKNRQQSLDDITEESEGSELEFEESQDPLMYRLIKADLEGHCQLLSSQKVVDELERFMQNQWRDLAVGKSLKFNRAMIIPSKDLINGEICDLRFPEGEELLNFRSPYLNSNGMCISQNKYVADAFDPEGKPFIGVVVVNDETRERIAQRIEALRNAGITTDEVVPTETESERQGRDFDGDTIGTETAKRYPHFTEEVGRRNLPENAYDPIKKEAKASFPADKSFEEIAIFMADGISVGVINNHATALEALESEIDLFREYGTGSQKQNYVQTVGQHYLQLIAQENHHESPVPIKEQYRDFIIQFKTEKGPILRIQTQKGTEIEVSNLTQYKHPTLFGANGELKKLDPSLSQLNIKIIENQKGLHQKTHRWKVLAQESSQVASDESSQFLPLGTLSEHSRQILTSLLNEESLARIKSGEGLITKNVSVEVASPLSQRQVKLMFRKAYDFLGEFNQTIPQEQKRAMAAACWHLGTNRGGEDQGGDSGEKGNRPEYKISNFSFAAFPEQVIEQLQQLQFTNLTVTGIHVAESNQHYGRVWDSTQKLPIEILVRQDLPSDHPRYNRPLVVVEGQEFAPLESRSAHLPIGTQALASIEANPSHTLSVQLNDPRINQPIQIGKVQQHSFANQTFRDESAALTLSFIKPEPTPVIKLGHQILGELDQASIHILEAAGRLVDGKTLEVSLQGQGKGYGSYLIATTALGNSFRINKLSKSFWEHSFNDQFVAVTVGFKERSPEPVLMKGGKVLGVLTQKESKQVLSKAGLLVEGQQFPNAVVNSHVTTATVTVDPDTVVYPQSWTKLAPEADQCNSDSPLLQDSRRFRTKLTQLPPLLFLKEDYEWTTANGQVEEQPALGLSVDARLIPATKEWLSAQGVQWEEAFDPDWVELERQRGYEVVFMKPDLVPLSVLEPLLERCGELLQASGQPNTYLERIESLPKLPSFVVSKLGGSMVKEVHNSVPPTTSVVPLPPSYKAELEFLQAQRTEAIAEIVHNFLYLEGKPTPTGAIAIGKSNTAVWDTARSELLLYSRGETDSSVPKMRAKYEGGCYTPLPIADTLEKLQHYGLQPQEVEHFLTQVQPLVKARLQQLQEVHHSKQQSGVQR</sequence>
<evidence type="ECO:0000256" key="1">
    <source>
        <dbReference type="SAM" id="MobiDB-lite"/>
    </source>
</evidence>
<keyword evidence="3" id="KW-1185">Reference proteome</keyword>
<dbReference type="Proteomes" id="UP000184315">
    <property type="component" value="Unassembled WGS sequence"/>
</dbReference>
<gene>
    <name evidence="2" type="ORF">PL9214670200</name>
</gene>
<protein>
    <submittedName>
        <fullName evidence="2">Uncharacterized protein</fullName>
    </submittedName>
</protein>
<dbReference type="EMBL" id="CZDF01000174">
    <property type="protein sequence ID" value="CUR35574.1"/>
    <property type="molecule type" value="Genomic_DNA"/>
</dbReference>
<proteinExistence type="predicted"/>
<feature type="region of interest" description="Disordered" evidence="1">
    <location>
        <begin position="457"/>
        <end position="477"/>
    </location>
</feature>
<evidence type="ECO:0000313" key="3">
    <source>
        <dbReference type="Proteomes" id="UP000184315"/>
    </source>
</evidence>
<evidence type="ECO:0000313" key="2">
    <source>
        <dbReference type="EMBL" id="CUR35574.1"/>
    </source>
</evidence>
<name>A0A1J1LTP1_9CYAN</name>
<dbReference type="RefSeq" id="WP_072722530.1">
    <property type="nucleotide sequence ID" value="NZ_LN889815.1"/>
</dbReference>
<feature type="compositionally biased region" description="Basic and acidic residues" evidence="1">
    <location>
        <begin position="462"/>
        <end position="471"/>
    </location>
</feature>
<dbReference type="STRING" id="671072.PL9214670200"/>